<feature type="transmembrane region" description="Helical" evidence="1">
    <location>
        <begin position="20"/>
        <end position="40"/>
    </location>
</feature>
<accession>A0A562TJI6</accession>
<proteinExistence type="predicted"/>
<gene>
    <name evidence="2" type="ORF">JM93_00781</name>
</gene>
<protein>
    <submittedName>
        <fullName evidence="2">Putative membrane protein</fullName>
    </submittedName>
</protein>
<feature type="transmembrane region" description="Helical" evidence="1">
    <location>
        <begin position="149"/>
        <end position="174"/>
    </location>
</feature>
<comment type="caution">
    <text evidence="2">The sequence shown here is derived from an EMBL/GenBank/DDBJ whole genome shotgun (WGS) entry which is preliminary data.</text>
</comment>
<feature type="transmembrane region" description="Helical" evidence="1">
    <location>
        <begin position="70"/>
        <end position="97"/>
    </location>
</feature>
<evidence type="ECO:0000313" key="3">
    <source>
        <dbReference type="Proteomes" id="UP000320593"/>
    </source>
</evidence>
<dbReference type="EMBL" id="VLLF01000001">
    <property type="protein sequence ID" value="TWI93226.1"/>
    <property type="molecule type" value="Genomic_DNA"/>
</dbReference>
<feature type="transmembrane region" description="Helical" evidence="1">
    <location>
        <begin position="118"/>
        <end position="137"/>
    </location>
</feature>
<name>A0A562TJI6_9HYPH</name>
<keyword evidence="1" id="KW-0472">Membrane</keyword>
<keyword evidence="3" id="KW-1185">Reference proteome</keyword>
<organism evidence="2 3">
    <name type="scientific">Roseibium hamelinense</name>
    <dbReference type="NCBI Taxonomy" id="150831"/>
    <lineage>
        <taxon>Bacteria</taxon>
        <taxon>Pseudomonadati</taxon>
        <taxon>Pseudomonadota</taxon>
        <taxon>Alphaproteobacteria</taxon>
        <taxon>Hyphomicrobiales</taxon>
        <taxon>Stappiaceae</taxon>
        <taxon>Roseibium</taxon>
    </lineage>
</organism>
<keyword evidence="1" id="KW-0812">Transmembrane</keyword>
<dbReference type="Proteomes" id="UP000320593">
    <property type="component" value="Unassembled WGS sequence"/>
</dbReference>
<dbReference type="Pfam" id="PF10011">
    <property type="entry name" value="DUF2254"/>
    <property type="match status" value="1"/>
</dbReference>
<dbReference type="OrthoDB" id="2955631at2"/>
<sequence length="451" mass="48143">MGVSAILNWSHIKDKLRPLLTARGLITVPGAMALAIWALAVPTLAIDDLLGQSVHVLPVFGADLNYDTTVAVLSTIAAAAITTLSLVYSIVLVVFTLAAGTIAPRLLKRFSNDRTNQATAGLLGGTFLYALTVLAAIRPDDLPALSGSIAFVLAVLSVLQLIFFVHSVSLSVMIDEEIAAISRTLNAKMQVVIRVDEEKEHAHAPMPDRCEHVFNAPRSGFLSVVAADSLVAFAAKNDLAIDFCSAPGDFVAKGEPLFNYAANEGDGALVETEKLSEIVEDAVSLTAGREDAKDIIFSLNLLLEIALRALSPGVNDTYTAISCTNRLAEALQAPVRAGLQENIHFDETEKPRLRIPGLTLEDLLKKSIQPLRQCAADNHLFLLSLAGMIRRLHAVAGNSRSKDMLTGHAEDILRAYRATEPLPTDLEDLKAAFGPAYSEAGGAEADGQHNS</sequence>
<evidence type="ECO:0000313" key="2">
    <source>
        <dbReference type="EMBL" id="TWI93226.1"/>
    </source>
</evidence>
<evidence type="ECO:0000256" key="1">
    <source>
        <dbReference type="SAM" id="Phobius"/>
    </source>
</evidence>
<dbReference type="InterPro" id="IPR018723">
    <property type="entry name" value="DUF2254_membrane"/>
</dbReference>
<keyword evidence="1" id="KW-1133">Transmembrane helix</keyword>
<reference evidence="2 3" key="1">
    <citation type="submission" date="2019-07" db="EMBL/GenBank/DDBJ databases">
        <title>Genomic Encyclopedia of Archaeal and Bacterial Type Strains, Phase II (KMG-II): from individual species to whole genera.</title>
        <authorList>
            <person name="Goeker M."/>
        </authorList>
    </citation>
    <scope>NUCLEOTIDE SEQUENCE [LARGE SCALE GENOMIC DNA]</scope>
    <source>
        <strain evidence="2 3">ATCC BAA-252</strain>
    </source>
</reference>
<dbReference type="AlphaFoldDB" id="A0A562TJI6"/>